<dbReference type="RefSeq" id="WP_015469273.1">
    <property type="nucleotide sequence ID" value="NC_020813.1"/>
</dbReference>
<dbReference type="InterPro" id="IPR019776">
    <property type="entry name" value="Flagellar_basal_body_rod_CS"/>
</dbReference>
<dbReference type="STRING" id="1184267.A11Q_563"/>
<dbReference type="EMBL" id="CP003537">
    <property type="protein sequence ID" value="AGH94783.1"/>
    <property type="molecule type" value="Genomic_DNA"/>
</dbReference>
<dbReference type="KEGG" id="bex:A11Q_563"/>
<keyword evidence="3 4" id="KW-0975">Bacterial flagellum</keyword>
<dbReference type="HOGENOM" id="CLU_013687_0_0_7"/>
<name>M4V6F3_9BACT</name>
<dbReference type="PROSITE" id="PS00588">
    <property type="entry name" value="FLAGELLA_BB_ROD"/>
    <property type="match status" value="1"/>
</dbReference>
<dbReference type="eggNOG" id="COG4786">
    <property type="taxonomic scope" value="Bacteria"/>
</dbReference>
<gene>
    <name evidence="8" type="ORF">A11Q_563</name>
</gene>
<dbReference type="PATRIC" id="fig|1184267.3.peg.573"/>
<comment type="subcellular location">
    <subcellularLocation>
        <location evidence="1 4">Bacterial flagellum basal body</location>
    </subcellularLocation>
</comment>
<evidence type="ECO:0000256" key="1">
    <source>
        <dbReference type="ARBA" id="ARBA00004117"/>
    </source>
</evidence>
<dbReference type="Pfam" id="PF22692">
    <property type="entry name" value="LlgE_F_G_D1"/>
    <property type="match status" value="1"/>
</dbReference>
<keyword evidence="8" id="KW-0282">Flagellum</keyword>
<dbReference type="AlphaFoldDB" id="M4V6F3"/>
<evidence type="ECO:0000256" key="4">
    <source>
        <dbReference type="RuleBase" id="RU362116"/>
    </source>
</evidence>
<dbReference type="InterPro" id="IPR012836">
    <property type="entry name" value="FlgF"/>
</dbReference>
<evidence type="ECO:0000259" key="5">
    <source>
        <dbReference type="Pfam" id="PF00460"/>
    </source>
</evidence>
<feature type="domain" description="Flagellar basal-body/hook protein C-terminal" evidence="6">
    <location>
        <begin position="221"/>
        <end position="265"/>
    </location>
</feature>
<dbReference type="Proteomes" id="UP000012040">
    <property type="component" value="Chromosome"/>
</dbReference>
<evidence type="ECO:0000259" key="6">
    <source>
        <dbReference type="Pfam" id="PF06429"/>
    </source>
</evidence>
<dbReference type="InterPro" id="IPR001444">
    <property type="entry name" value="Flag_bb_rod_N"/>
</dbReference>
<evidence type="ECO:0000256" key="2">
    <source>
        <dbReference type="ARBA" id="ARBA00009677"/>
    </source>
</evidence>
<sequence length="272" mass="29231">MSTKGIFTALSGALAQTQKIDTIANNIANVNTTGFKRDQQTFGEYLTAFEKEPQVIQVPRVPASIESFYDMNGGDKAFVNSTGTYTNFEQGSLKHTGGKLDVAIDGAGFFEVMTPSGVQITRAGNFTLDGDGQLVTKDGFPVLMDAADDTPPEDRIMRFTGQGQPSISDAGEVFDGAQNLGRLSLIQVSNPDSLLKVGSNNYTFKPELPSEVTRVATPNLKQGFLETSNVNIVQEMTEMISAQRVFEGTQKAISAYDSMADKSINVIGNTKG</sequence>
<evidence type="ECO:0000256" key="3">
    <source>
        <dbReference type="ARBA" id="ARBA00023143"/>
    </source>
</evidence>
<evidence type="ECO:0000313" key="9">
    <source>
        <dbReference type="Proteomes" id="UP000012040"/>
    </source>
</evidence>
<protein>
    <submittedName>
        <fullName evidence="8">Flagellar biosynthesisprotein</fullName>
    </submittedName>
</protein>
<evidence type="ECO:0000259" key="7">
    <source>
        <dbReference type="Pfam" id="PF22692"/>
    </source>
</evidence>
<dbReference type="NCBIfam" id="TIGR02490">
    <property type="entry name" value="flgF"/>
    <property type="match status" value="1"/>
</dbReference>
<dbReference type="InterPro" id="IPR020013">
    <property type="entry name" value="Flagellar_FlgE/F/G"/>
</dbReference>
<dbReference type="InterPro" id="IPR010930">
    <property type="entry name" value="Flg_bb/hook_C_dom"/>
</dbReference>
<accession>M4V6F3</accession>
<keyword evidence="8" id="KW-0969">Cilium</keyword>
<comment type="similarity">
    <text evidence="2 4">Belongs to the flagella basal body rod proteins family.</text>
</comment>
<feature type="domain" description="Flagellar hook protein FlgE/F/G-like D1" evidence="7">
    <location>
        <begin position="103"/>
        <end position="144"/>
    </location>
</feature>
<dbReference type="NCBIfam" id="TIGR03506">
    <property type="entry name" value="FlgEFG_subfam"/>
    <property type="match status" value="1"/>
</dbReference>
<keyword evidence="8" id="KW-0966">Cell projection</keyword>
<dbReference type="SUPFAM" id="SSF117143">
    <property type="entry name" value="Flagellar hook protein flgE"/>
    <property type="match status" value="1"/>
</dbReference>
<feature type="domain" description="Flagellar basal body rod protein N-terminal" evidence="5">
    <location>
        <begin position="8"/>
        <end position="36"/>
    </location>
</feature>
<organism evidence="8 9">
    <name type="scientific">Pseudobdellovibrio exovorus JSS</name>
    <dbReference type="NCBI Taxonomy" id="1184267"/>
    <lineage>
        <taxon>Bacteria</taxon>
        <taxon>Pseudomonadati</taxon>
        <taxon>Bdellovibrionota</taxon>
        <taxon>Bdellovibrionia</taxon>
        <taxon>Bdellovibrionales</taxon>
        <taxon>Pseudobdellovibrionaceae</taxon>
        <taxon>Pseudobdellovibrio</taxon>
    </lineage>
</organism>
<dbReference type="PANTHER" id="PTHR30435">
    <property type="entry name" value="FLAGELLAR PROTEIN"/>
    <property type="match status" value="1"/>
</dbReference>
<dbReference type="GO" id="GO:0071978">
    <property type="term" value="P:bacterial-type flagellum-dependent swarming motility"/>
    <property type="evidence" value="ECO:0007669"/>
    <property type="project" value="TreeGrafter"/>
</dbReference>
<dbReference type="Pfam" id="PF00460">
    <property type="entry name" value="Flg_bb_rod"/>
    <property type="match status" value="1"/>
</dbReference>
<dbReference type="InterPro" id="IPR053967">
    <property type="entry name" value="LlgE_F_G-like_D1"/>
</dbReference>
<dbReference type="PANTHER" id="PTHR30435:SF19">
    <property type="entry name" value="FLAGELLAR BASAL-BODY ROD PROTEIN FLGG"/>
    <property type="match status" value="1"/>
</dbReference>
<keyword evidence="9" id="KW-1185">Reference proteome</keyword>
<dbReference type="InterPro" id="IPR037925">
    <property type="entry name" value="FlgE/F/G-like"/>
</dbReference>
<evidence type="ECO:0000313" key="8">
    <source>
        <dbReference type="EMBL" id="AGH94783.1"/>
    </source>
</evidence>
<dbReference type="OrthoDB" id="5289959at2"/>
<reference evidence="8 9" key="1">
    <citation type="journal article" date="2013" name="ISME J.">
        <title>By their genes ye shall know them: genomic signatures of predatory bacteria.</title>
        <authorList>
            <person name="Pasternak Z."/>
            <person name="Pietrokovski S."/>
            <person name="Rotem O."/>
            <person name="Gophna U."/>
            <person name="Lurie-Weinberger M.N."/>
            <person name="Jurkevitch E."/>
        </authorList>
    </citation>
    <scope>NUCLEOTIDE SEQUENCE [LARGE SCALE GENOMIC DNA]</scope>
    <source>
        <strain evidence="8 9">JSS</strain>
    </source>
</reference>
<proteinExistence type="inferred from homology"/>
<dbReference type="GO" id="GO:0030694">
    <property type="term" value="C:bacterial-type flagellum basal body, rod"/>
    <property type="evidence" value="ECO:0007669"/>
    <property type="project" value="InterPro"/>
</dbReference>
<dbReference type="Pfam" id="PF06429">
    <property type="entry name" value="Flg_bbr_C"/>
    <property type="match status" value="1"/>
</dbReference>